<comment type="caution">
    <text evidence="1">The sequence shown here is derived from an EMBL/GenBank/DDBJ whole genome shotgun (WGS) entry which is preliminary data.</text>
</comment>
<name>A0A417YXA4_9BACI</name>
<dbReference type="Pfam" id="PF20119">
    <property type="entry name" value="DUF6509"/>
    <property type="match status" value="1"/>
</dbReference>
<gene>
    <name evidence="1" type="ORF">D1B31_06320</name>
</gene>
<accession>A0A417YXA4</accession>
<keyword evidence="2" id="KW-1185">Reference proteome</keyword>
<dbReference type="AlphaFoldDB" id="A0A417YXA4"/>
<sequence>MEITEHSVEHLEDPFGLLKGERYEFLLDIKVDEEDELYSELGTGLRIIFSVEDGQQKIAQYNFFEKESGQVLDFELEDDEEEMVLQYCSKHMG</sequence>
<evidence type="ECO:0000313" key="1">
    <source>
        <dbReference type="EMBL" id="RHW42237.1"/>
    </source>
</evidence>
<dbReference type="EMBL" id="QWEG01000003">
    <property type="protein sequence ID" value="RHW42237.1"/>
    <property type="molecule type" value="Genomic_DNA"/>
</dbReference>
<organism evidence="1 2">
    <name type="scientific">Neobacillus notoginsengisoli</name>
    <dbReference type="NCBI Taxonomy" id="1578198"/>
    <lineage>
        <taxon>Bacteria</taxon>
        <taxon>Bacillati</taxon>
        <taxon>Bacillota</taxon>
        <taxon>Bacilli</taxon>
        <taxon>Bacillales</taxon>
        <taxon>Bacillaceae</taxon>
        <taxon>Neobacillus</taxon>
    </lineage>
</organism>
<dbReference type="OrthoDB" id="2736409at2"/>
<proteinExistence type="predicted"/>
<protein>
    <submittedName>
        <fullName evidence="1">Pullulanase</fullName>
    </submittedName>
</protein>
<evidence type="ECO:0000313" key="2">
    <source>
        <dbReference type="Proteomes" id="UP000284416"/>
    </source>
</evidence>
<dbReference type="InterPro" id="IPR045424">
    <property type="entry name" value="DUF6509"/>
</dbReference>
<reference evidence="1 2" key="1">
    <citation type="journal article" date="2017" name="Int. J. Syst. Evol. Microbiol.">
        <title>Bacillus notoginsengisoli sp. nov., a novel bacterium isolated from the rhizosphere of Panax notoginseng.</title>
        <authorList>
            <person name="Zhang M.Y."/>
            <person name="Cheng J."/>
            <person name="Cai Y."/>
            <person name="Zhang T.Y."/>
            <person name="Wu Y.Y."/>
            <person name="Manikprabhu D."/>
            <person name="Li W.J."/>
            <person name="Zhang Y.X."/>
        </authorList>
    </citation>
    <scope>NUCLEOTIDE SEQUENCE [LARGE SCALE GENOMIC DNA]</scope>
    <source>
        <strain evidence="1 2">JCM 30743</strain>
    </source>
</reference>
<dbReference type="Proteomes" id="UP000284416">
    <property type="component" value="Unassembled WGS sequence"/>
</dbReference>
<dbReference type="RefSeq" id="WP_118919893.1">
    <property type="nucleotide sequence ID" value="NZ_QWEG01000003.1"/>
</dbReference>